<evidence type="ECO:0000313" key="2">
    <source>
        <dbReference type="Proteomes" id="UP000092462"/>
    </source>
</evidence>
<dbReference type="EnsemblMetazoa" id="PPAI013253-RA">
    <property type="protein sequence ID" value="PPAI013253-PA"/>
    <property type="gene ID" value="PPAI013253"/>
</dbReference>
<sequence>MTFIDRLGWLFQFQKFISIPNYDENGKVKRTHIVIRRILLALALCQALHDIISIVYFRDIRPIKVSKELSAVFHFLMDISFFANRCGFIFLILYSVLSNKHHLQLISTVLNFENRISYLNNYKNYENFQKFNIRNIEAIGVTLYIVIFTSLYYVFGSVDHDIKSIISHSFFSILLTCDALTILYCVNFFKRMTFFANILINDNYNQRKYRLYMKLIFEYFKIIPLITSSLGGMIFVIIFKQILMGCFALYYNLFLFQYQHLTLGEIYIIIFCFIWRIQYSINIVLLSSAGNKLTDKIQNLLKKQNCMSRFYYDESEKLQQFNIQQFLLWKFHIKTKIVVGLTEINNSDIFSIFSFIATCIVIIMQFWQTEDGILTVDL</sequence>
<organism evidence="1 2">
    <name type="scientific">Phlebotomus papatasi</name>
    <name type="common">Sandfly</name>
    <dbReference type="NCBI Taxonomy" id="29031"/>
    <lineage>
        <taxon>Eukaryota</taxon>
        <taxon>Metazoa</taxon>
        <taxon>Ecdysozoa</taxon>
        <taxon>Arthropoda</taxon>
        <taxon>Hexapoda</taxon>
        <taxon>Insecta</taxon>
        <taxon>Pterygota</taxon>
        <taxon>Neoptera</taxon>
        <taxon>Endopterygota</taxon>
        <taxon>Diptera</taxon>
        <taxon>Nematocera</taxon>
        <taxon>Psychodoidea</taxon>
        <taxon>Psychodidae</taxon>
        <taxon>Phlebotomus</taxon>
        <taxon>Phlebotomus</taxon>
    </lineage>
</organism>
<name>A0A3F2ZEK0_PHLPP</name>
<dbReference type="Proteomes" id="UP000092462">
    <property type="component" value="Unassembled WGS sequence"/>
</dbReference>
<accession>A0A3F2ZEK0</accession>
<reference evidence="1" key="1">
    <citation type="submission" date="2022-08" db="UniProtKB">
        <authorList>
            <consortium name="EnsemblMetazoa"/>
        </authorList>
    </citation>
    <scope>IDENTIFICATION</scope>
    <source>
        <strain evidence="1">Israel</strain>
    </source>
</reference>
<dbReference type="EMBL" id="AJVK01002329">
    <property type="status" value="NOT_ANNOTATED_CDS"/>
    <property type="molecule type" value="Genomic_DNA"/>
</dbReference>
<dbReference type="AlphaFoldDB" id="A0A3F2ZEK0"/>
<keyword evidence="2" id="KW-1185">Reference proteome</keyword>
<evidence type="ECO:0000313" key="1">
    <source>
        <dbReference type="EnsemblMetazoa" id="PPAI013253-PA"/>
    </source>
</evidence>
<dbReference type="VEuPathDB" id="VectorBase:PPAI013253"/>
<protein>
    <submittedName>
        <fullName evidence="1">Uncharacterized protein</fullName>
    </submittedName>
</protein>
<proteinExistence type="predicted"/>